<feature type="region of interest" description="Disordered" evidence="1">
    <location>
        <begin position="57"/>
        <end position="119"/>
    </location>
</feature>
<organism evidence="2 3">
    <name type="scientific">Daphnia magna</name>
    <dbReference type="NCBI Taxonomy" id="35525"/>
    <lineage>
        <taxon>Eukaryota</taxon>
        <taxon>Metazoa</taxon>
        <taxon>Ecdysozoa</taxon>
        <taxon>Arthropoda</taxon>
        <taxon>Crustacea</taxon>
        <taxon>Branchiopoda</taxon>
        <taxon>Diplostraca</taxon>
        <taxon>Cladocera</taxon>
        <taxon>Anomopoda</taxon>
        <taxon>Daphniidae</taxon>
        <taxon>Daphnia</taxon>
    </lineage>
</organism>
<evidence type="ECO:0000256" key="1">
    <source>
        <dbReference type="SAM" id="MobiDB-lite"/>
    </source>
</evidence>
<accession>A0A0P5U7P9</accession>
<protein>
    <submittedName>
        <fullName evidence="2">Uncharacterized protein</fullName>
    </submittedName>
</protein>
<dbReference type="Proteomes" id="UP000076858">
    <property type="component" value="Unassembled WGS sequence"/>
</dbReference>
<gene>
    <name evidence="2" type="ORF">APZ42_030758</name>
</gene>
<dbReference type="OrthoDB" id="6343432at2759"/>
<comment type="caution">
    <text evidence="2">The sequence shown here is derived from an EMBL/GenBank/DDBJ whole genome shotgun (WGS) entry which is preliminary data.</text>
</comment>
<sequence length="172" mass="19496">MDFTLEEIRCILEEMGIKNVPENHLKHFAKDLKHLMKHEKHVQKRKRALGETAVQAPRPTNILPTSKLPERTPPSTSPTISQPMTRPTTSFYPPHQQGNCNLGTGKTLPTEGTSNDVKNRATIKSAPAATNAASKAEHDKAKLEEARWKKLKTDPVRLYGWYKTHWEFHGLD</sequence>
<evidence type="ECO:0000313" key="3">
    <source>
        <dbReference type="Proteomes" id="UP000076858"/>
    </source>
</evidence>
<proteinExistence type="predicted"/>
<name>A0A0P5U7P9_9CRUS</name>
<dbReference type="EMBL" id="LRGB01002860">
    <property type="protein sequence ID" value="KZS05796.1"/>
    <property type="molecule type" value="Genomic_DNA"/>
</dbReference>
<keyword evidence="3" id="KW-1185">Reference proteome</keyword>
<evidence type="ECO:0000313" key="2">
    <source>
        <dbReference type="EMBL" id="KZS05796.1"/>
    </source>
</evidence>
<feature type="compositionally biased region" description="Polar residues" evidence="1">
    <location>
        <begin position="82"/>
        <end position="104"/>
    </location>
</feature>
<reference evidence="2 3" key="1">
    <citation type="submission" date="2016-03" db="EMBL/GenBank/DDBJ databases">
        <title>EvidentialGene: Evidence-directed Construction of Genes on Genomes.</title>
        <authorList>
            <person name="Gilbert D.G."/>
            <person name="Choi J.-H."/>
            <person name="Mockaitis K."/>
            <person name="Colbourne J."/>
            <person name="Pfrender M."/>
        </authorList>
    </citation>
    <scope>NUCLEOTIDE SEQUENCE [LARGE SCALE GENOMIC DNA]</scope>
    <source>
        <strain evidence="2 3">Xinb3</strain>
        <tissue evidence="2">Complete organism</tissue>
    </source>
</reference>
<dbReference type="AlphaFoldDB" id="A0A0P5U7P9"/>